<protein>
    <submittedName>
        <fullName evidence="6">Uncharacterized protein</fullName>
    </submittedName>
</protein>
<dbReference type="Pfam" id="PF06140">
    <property type="entry name" value="Ifi-6-16"/>
    <property type="match status" value="1"/>
</dbReference>
<keyword evidence="3" id="KW-0812">Transmembrane</keyword>
<comment type="caution">
    <text evidence="6">The sequence shown here is derived from an EMBL/GenBank/DDBJ whole genome shotgun (WGS) entry which is preliminary data.</text>
</comment>
<organism evidence="6 7">
    <name type="scientific">Rhizoctonia solani</name>
    <dbReference type="NCBI Taxonomy" id="456999"/>
    <lineage>
        <taxon>Eukaryota</taxon>
        <taxon>Fungi</taxon>
        <taxon>Dikarya</taxon>
        <taxon>Basidiomycota</taxon>
        <taxon>Agaricomycotina</taxon>
        <taxon>Agaricomycetes</taxon>
        <taxon>Cantharellales</taxon>
        <taxon>Ceratobasidiaceae</taxon>
        <taxon>Rhizoctonia</taxon>
    </lineage>
</organism>
<dbReference type="PANTHER" id="PTHR16932">
    <property type="entry name" value="INTERFERON ALPHA-INDUCIBLE PROTEIN 27"/>
    <property type="match status" value="1"/>
</dbReference>
<dbReference type="EMBL" id="JACYCD010000049">
    <property type="protein sequence ID" value="KAF8708345.1"/>
    <property type="molecule type" value="Genomic_DNA"/>
</dbReference>
<evidence type="ECO:0000256" key="5">
    <source>
        <dbReference type="ARBA" id="ARBA00023136"/>
    </source>
</evidence>
<name>A0A8H7HWD5_9AGAM</name>
<dbReference type="Gene3D" id="6.10.110.10">
    <property type="match status" value="1"/>
</dbReference>
<evidence type="ECO:0000256" key="1">
    <source>
        <dbReference type="ARBA" id="ARBA00004141"/>
    </source>
</evidence>
<evidence type="ECO:0000256" key="4">
    <source>
        <dbReference type="ARBA" id="ARBA00022989"/>
    </source>
</evidence>
<evidence type="ECO:0000256" key="2">
    <source>
        <dbReference type="ARBA" id="ARBA00007262"/>
    </source>
</evidence>
<dbReference type="Proteomes" id="UP000602905">
    <property type="component" value="Unassembled WGS sequence"/>
</dbReference>
<dbReference type="PANTHER" id="PTHR16932:SF18">
    <property type="entry name" value="INTERFERON, ALPHA-INDUCIBLE PROTEIN 27-LIKE 2"/>
    <property type="match status" value="1"/>
</dbReference>
<evidence type="ECO:0000256" key="3">
    <source>
        <dbReference type="ARBA" id="ARBA00022692"/>
    </source>
</evidence>
<dbReference type="GO" id="GO:0016020">
    <property type="term" value="C:membrane"/>
    <property type="evidence" value="ECO:0007669"/>
    <property type="project" value="UniProtKB-SubCell"/>
</dbReference>
<keyword evidence="5" id="KW-0472">Membrane</keyword>
<dbReference type="InterPro" id="IPR009311">
    <property type="entry name" value="IFI6/IFI27-like"/>
</dbReference>
<feature type="non-terminal residue" evidence="6">
    <location>
        <position position="1"/>
    </location>
</feature>
<dbReference type="InterPro" id="IPR038213">
    <property type="entry name" value="IFI6/IFI27-like_sf"/>
</dbReference>
<keyword evidence="4" id="KW-1133">Transmembrane helix</keyword>
<gene>
    <name evidence="6" type="ORF">RHS03_03397</name>
</gene>
<evidence type="ECO:0000313" key="7">
    <source>
        <dbReference type="Proteomes" id="UP000602905"/>
    </source>
</evidence>
<proteinExistence type="inferred from homology"/>
<sequence>MQISDIRMRLLIAAAVGAGVAIAVPVTIATFGFGPAGVAAGSAAAAWQSIAYGGLVPAGSVFAILQSIGATAGAAQLGVGLGGLAAFGVIVSDSA</sequence>
<reference evidence="6" key="1">
    <citation type="submission" date="2020-09" db="EMBL/GenBank/DDBJ databases">
        <title>Comparative genome analyses of four rice-infecting Rhizoctonia solani isolates reveal extensive enrichment of homogalacturonan modification genes.</title>
        <authorList>
            <person name="Lee D.-Y."/>
            <person name="Jeon J."/>
            <person name="Kim K.-T."/>
            <person name="Cheong K."/>
            <person name="Song H."/>
            <person name="Choi G."/>
            <person name="Ko J."/>
            <person name="Opiyo S.O."/>
            <person name="Zuo S."/>
            <person name="Madhav S."/>
            <person name="Lee Y.-H."/>
            <person name="Wang G.-L."/>
        </authorList>
    </citation>
    <scope>NUCLEOTIDE SEQUENCE</scope>
    <source>
        <strain evidence="6">AG1-IA WGL</strain>
    </source>
</reference>
<comment type="similarity">
    <text evidence="2">Belongs to the IFI6/IFI27 family.</text>
</comment>
<accession>A0A8H7HWD5</accession>
<comment type="subcellular location">
    <subcellularLocation>
        <location evidence="1">Membrane</location>
        <topology evidence="1">Multi-pass membrane protein</topology>
    </subcellularLocation>
</comment>
<dbReference type="AlphaFoldDB" id="A0A8H7HWD5"/>
<evidence type="ECO:0000313" key="6">
    <source>
        <dbReference type="EMBL" id="KAF8708345.1"/>
    </source>
</evidence>